<dbReference type="InterPro" id="IPR013785">
    <property type="entry name" value="Aldolase_TIM"/>
</dbReference>
<evidence type="ECO:0000256" key="4">
    <source>
        <dbReference type="ARBA" id="ARBA00021923"/>
    </source>
</evidence>
<dbReference type="GO" id="GO:0004590">
    <property type="term" value="F:orotidine-5'-phosphate decarboxylase activity"/>
    <property type="evidence" value="ECO:0007669"/>
    <property type="project" value="UniProtKB-EC"/>
</dbReference>
<dbReference type="EC" id="4.1.1.23" evidence="3"/>
<dbReference type="NCBIfam" id="TIGR02127">
    <property type="entry name" value="pyrF_sub2"/>
    <property type="match status" value="1"/>
</dbReference>
<dbReference type="EMBL" id="CAEZVM010000001">
    <property type="protein sequence ID" value="CAB4623186.1"/>
    <property type="molecule type" value="Genomic_DNA"/>
</dbReference>
<evidence type="ECO:0000256" key="7">
    <source>
        <dbReference type="ARBA" id="ARBA00023239"/>
    </source>
</evidence>
<feature type="domain" description="Orotidine 5'-phosphate decarboxylase" evidence="10">
    <location>
        <begin position="17"/>
        <end position="262"/>
    </location>
</feature>
<dbReference type="PROSITE" id="PS00156">
    <property type="entry name" value="OMPDECASE"/>
    <property type="match status" value="1"/>
</dbReference>
<evidence type="ECO:0000313" key="11">
    <source>
        <dbReference type="EMBL" id="CAB4623186.1"/>
    </source>
</evidence>
<dbReference type="Gene3D" id="3.20.20.70">
    <property type="entry name" value="Aldolase class I"/>
    <property type="match status" value="1"/>
</dbReference>
<keyword evidence="6" id="KW-0665">Pyrimidine biosynthesis</keyword>
<dbReference type="SUPFAM" id="SSF51366">
    <property type="entry name" value="Ribulose-phoshate binding barrel"/>
    <property type="match status" value="1"/>
</dbReference>
<protein>
    <recommendedName>
        <fullName evidence="4">Orotidine 5'-phosphate decarboxylase</fullName>
        <ecNumber evidence="3">4.1.1.23</ecNumber>
    </recommendedName>
    <alternativeName>
        <fullName evidence="8">OMP decarboxylase</fullName>
    </alternativeName>
</protein>
<keyword evidence="5" id="KW-0210">Decarboxylase</keyword>
<dbReference type="InterPro" id="IPR018089">
    <property type="entry name" value="OMPdecase_AS"/>
</dbReference>
<dbReference type="GO" id="GO:0006207">
    <property type="term" value="P:'de novo' pyrimidine nucleobase biosynthetic process"/>
    <property type="evidence" value="ECO:0007669"/>
    <property type="project" value="InterPro"/>
</dbReference>
<sequence>MPSFANRLSEQFASFGQLCVGIDPSAEQLGQWSLPDSANGAKRFALEILEASQGQVGIVKPQVAFFEQYGAVGLAALNEVMSRAKEMGFLVIADAKRGDIGSTMAGYARAWLSEEATFEADALTLSPFLGLETLRQTIDTALSNQKGVFILSATSNPEAASIQTAMIGSQSVAASVASFAASFVDTDLGSVGLVLGATVDLESFGLVADGLVNVPVLMPGFGQQGASLTTVSTRYKLFRSGLICNVSRSVAGDSATGLTNRISSAKRELEQGLER</sequence>
<evidence type="ECO:0000256" key="1">
    <source>
        <dbReference type="ARBA" id="ARBA00004861"/>
    </source>
</evidence>
<evidence type="ECO:0000256" key="8">
    <source>
        <dbReference type="ARBA" id="ARBA00033428"/>
    </source>
</evidence>
<organism evidence="11">
    <name type="scientific">freshwater metagenome</name>
    <dbReference type="NCBI Taxonomy" id="449393"/>
    <lineage>
        <taxon>unclassified sequences</taxon>
        <taxon>metagenomes</taxon>
        <taxon>ecological metagenomes</taxon>
    </lineage>
</organism>
<dbReference type="Pfam" id="PF00215">
    <property type="entry name" value="OMPdecase"/>
    <property type="match status" value="1"/>
</dbReference>
<dbReference type="GO" id="GO:0044205">
    <property type="term" value="P:'de novo' UMP biosynthetic process"/>
    <property type="evidence" value="ECO:0007669"/>
    <property type="project" value="UniProtKB-UniPathway"/>
</dbReference>
<dbReference type="AlphaFoldDB" id="A0A6J6IC13"/>
<dbReference type="InterPro" id="IPR011995">
    <property type="entry name" value="OMPdecase_type-2"/>
</dbReference>
<dbReference type="CDD" id="cd04725">
    <property type="entry name" value="OMP_decarboxylase_like"/>
    <property type="match status" value="1"/>
</dbReference>
<keyword evidence="7" id="KW-0456">Lyase</keyword>
<dbReference type="InterPro" id="IPR011060">
    <property type="entry name" value="RibuloseP-bd_barrel"/>
</dbReference>
<dbReference type="PANTHER" id="PTHR43375:SF1">
    <property type="entry name" value="OROTIDINE 5'-PHOSPHATE DECARBOXYLASE"/>
    <property type="match status" value="1"/>
</dbReference>
<evidence type="ECO:0000259" key="10">
    <source>
        <dbReference type="SMART" id="SM00934"/>
    </source>
</evidence>
<dbReference type="SMART" id="SM00934">
    <property type="entry name" value="OMPdecase"/>
    <property type="match status" value="1"/>
</dbReference>
<evidence type="ECO:0000256" key="3">
    <source>
        <dbReference type="ARBA" id="ARBA00012321"/>
    </source>
</evidence>
<comment type="pathway">
    <text evidence="1">Pyrimidine metabolism; UMP biosynthesis via de novo pathway; UMP from orotate: step 2/2.</text>
</comment>
<gene>
    <name evidence="11" type="ORF">UFOPK2032_00006</name>
</gene>
<evidence type="ECO:0000256" key="5">
    <source>
        <dbReference type="ARBA" id="ARBA00022793"/>
    </source>
</evidence>
<comment type="catalytic activity">
    <reaction evidence="9">
        <text>orotidine 5'-phosphate + H(+) = UMP + CO2</text>
        <dbReference type="Rhea" id="RHEA:11596"/>
        <dbReference type="ChEBI" id="CHEBI:15378"/>
        <dbReference type="ChEBI" id="CHEBI:16526"/>
        <dbReference type="ChEBI" id="CHEBI:57538"/>
        <dbReference type="ChEBI" id="CHEBI:57865"/>
        <dbReference type="EC" id="4.1.1.23"/>
    </reaction>
</comment>
<evidence type="ECO:0000256" key="2">
    <source>
        <dbReference type="ARBA" id="ARBA00008847"/>
    </source>
</evidence>
<comment type="similarity">
    <text evidence="2">Belongs to the OMP decarboxylase family. Type 2 subfamily.</text>
</comment>
<evidence type="ECO:0000256" key="9">
    <source>
        <dbReference type="ARBA" id="ARBA00049157"/>
    </source>
</evidence>
<dbReference type="UniPathway" id="UPA00070">
    <property type="reaction ID" value="UER00120"/>
</dbReference>
<dbReference type="InterPro" id="IPR001754">
    <property type="entry name" value="OMPdeCOase_dom"/>
</dbReference>
<accession>A0A6J6IC13</accession>
<proteinExistence type="inferred from homology"/>
<reference evidence="11" key="1">
    <citation type="submission" date="2020-05" db="EMBL/GenBank/DDBJ databases">
        <authorList>
            <person name="Chiriac C."/>
            <person name="Salcher M."/>
            <person name="Ghai R."/>
            <person name="Kavagutti S V."/>
        </authorList>
    </citation>
    <scope>NUCLEOTIDE SEQUENCE</scope>
</reference>
<evidence type="ECO:0000256" key="6">
    <source>
        <dbReference type="ARBA" id="ARBA00022975"/>
    </source>
</evidence>
<dbReference type="PANTHER" id="PTHR43375">
    <property type="entry name" value="OROTIDINE 5'-PHOSPHATE DECARBOXYLASE"/>
    <property type="match status" value="1"/>
</dbReference>
<name>A0A6J6IC13_9ZZZZ</name>